<dbReference type="InterPro" id="IPR054181">
    <property type="entry name" value="DUF6888"/>
</dbReference>
<sequence>MERKPTNEQTQALYRICYRLTNVIEPGWICKSIELVRLDERTGNLYVLAGEDLEFEIKPSGDYKPSEDER</sequence>
<gene>
    <name evidence="2" type="ORF">NIES806_45200</name>
</gene>
<evidence type="ECO:0000313" key="3">
    <source>
        <dbReference type="Proteomes" id="UP000218702"/>
    </source>
</evidence>
<protein>
    <recommendedName>
        <fullName evidence="1">DUF6888 domain-containing protein</fullName>
    </recommendedName>
</protein>
<reference evidence="2 3" key="1">
    <citation type="submission" date="2017-06" db="EMBL/GenBank/DDBJ databases">
        <title>Genome sequencing of cyanobaciteial culture collection at National Institute for Environmental Studies (NIES).</title>
        <authorList>
            <person name="Hirose Y."/>
            <person name="Shimura Y."/>
            <person name="Fujisawa T."/>
            <person name="Nakamura Y."/>
            <person name="Kawachi M."/>
        </authorList>
    </citation>
    <scope>NUCLEOTIDE SEQUENCE [LARGE SCALE GENOMIC DNA]</scope>
    <source>
        <strain evidence="2 3">NIES-806</strain>
    </source>
</reference>
<dbReference type="EMBL" id="AP018316">
    <property type="protein sequence ID" value="BAZ88283.1"/>
    <property type="molecule type" value="Genomic_DNA"/>
</dbReference>
<name>A0A1Z4VA52_9CYAN</name>
<keyword evidence="3" id="KW-1185">Reference proteome</keyword>
<dbReference type="AlphaFoldDB" id="A0A1Z4VA52"/>
<dbReference type="OrthoDB" id="427187at2"/>
<proteinExistence type="predicted"/>
<evidence type="ECO:0000259" key="1">
    <source>
        <dbReference type="Pfam" id="PF21828"/>
    </source>
</evidence>
<accession>A0A1Z4VA52</accession>
<evidence type="ECO:0000313" key="2">
    <source>
        <dbReference type="EMBL" id="BAZ88283.1"/>
    </source>
</evidence>
<feature type="domain" description="DUF6888" evidence="1">
    <location>
        <begin position="4"/>
        <end position="63"/>
    </location>
</feature>
<dbReference type="Proteomes" id="UP000218702">
    <property type="component" value="Chromosome"/>
</dbReference>
<dbReference type="Pfam" id="PF21828">
    <property type="entry name" value="DUF6888"/>
    <property type="match status" value="1"/>
</dbReference>
<dbReference type="RefSeq" id="WP_027404745.1">
    <property type="nucleotide sequence ID" value="NZ_AP018316.1"/>
</dbReference>
<dbReference type="KEGG" id="dcm:NIES806_45200"/>
<organism evidence="2 3">
    <name type="scientific">Dolichospermum compactum NIES-806</name>
    <dbReference type="NCBI Taxonomy" id="1973481"/>
    <lineage>
        <taxon>Bacteria</taxon>
        <taxon>Bacillati</taxon>
        <taxon>Cyanobacteriota</taxon>
        <taxon>Cyanophyceae</taxon>
        <taxon>Nostocales</taxon>
        <taxon>Aphanizomenonaceae</taxon>
        <taxon>Dolichospermum</taxon>
        <taxon>Dolichospermum compactum</taxon>
    </lineage>
</organism>